<evidence type="ECO:0000259" key="5">
    <source>
        <dbReference type="Pfam" id="PF05199"/>
    </source>
</evidence>
<dbReference type="PANTHER" id="PTHR11552">
    <property type="entry name" value="GLUCOSE-METHANOL-CHOLINE GMC OXIDOREDUCTASE"/>
    <property type="match status" value="1"/>
</dbReference>
<keyword evidence="3" id="KW-0732">Signal</keyword>
<evidence type="ECO:0000313" key="7">
    <source>
        <dbReference type="Proteomes" id="UP001628179"/>
    </source>
</evidence>
<comment type="similarity">
    <text evidence="1">Belongs to the GMC oxidoreductase family.</text>
</comment>
<dbReference type="Pfam" id="PF05199">
    <property type="entry name" value="GMC_oxred_C"/>
    <property type="match status" value="1"/>
</dbReference>
<dbReference type="EMBL" id="BAAFSV010000004">
    <property type="protein sequence ID" value="GAB1317987.1"/>
    <property type="molecule type" value="Genomic_DNA"/>
</dbReference>
<dbReference type="Gene3D" id="3.50.50.60">
    <property type="entry name" value="FAD/NAD(P)-binding domain"/>
    <property type="match status" value="1"/>
</dbReference>
<dbReference type="GeneID" id="98178940"/>
<dbReference type="Proteomes" id="UP001628179">
    <property type="component" value="Unassembled WGS sequence"/>
</dbReference>
<feature type="domain" description="Glucose-methanol-choline oxidoreductase N-terminal" evidence="4">
    <location>
        <begin position="42"/>
        <end position="363"/>
    </location>
</feature>
<evidence type="ECO:0000256" key="2">
    <source>
        <dbReference type="ARBA" id="ARBA00023180"/>
    </source>
</evidence>
<evidence type="ECO:0000256" key="1">
    <source>
        <dbReference type="ARBA" id="ARBA00010790"/>
    </source>
</evidence>
<feature type="chain" id="PRO_5047438799" evidence="3">
    <location>
        <begin position="23"/>
        <end position="611"/>
    </location>
</feature>
<dbReference type="Gene3D" id="3.30.560.10">
    <property type="entry name" value="Glucose Oxidase, domain 3"/>
    <property type="match status" value="1"/>
</dbReference>
<dbReference type="InterPro" id="IPR012132">
    <property type="entry name" value="GMC_OxRdtase"/>
</dbReference>
<evidence type="ECO:0000256" key="3">
    <source>
        <dbReference type="SAM" id="SignalP"/>
    </source>
</evidence>
<dbReference type="InterPro" id="IPR007867">
    <property type="entry name" value="GMC_OxRtase_C"/>
</dbReference>
<dbReference type="Pfam" id="PF00732">
    <property type="entry name" value="GMC_oxred_N"/>
    <property type="match status" value="1"/>
</dbReference>
<accession>A0ABQ0GJP3</accession>
<feature type="signal peptide" evidence="3">
    <location>
        <begin position="1"/>
        <end position="22"/>
    </location>
</feature>
<reference evidence="6 7" key="1">
    <citation type="submission" date="2024-09" db="EMBL/GenBank/DDBJ databases">
        <title>Itraconazole resistance in Madurella fahalii resulting from another homologue of gene encoding cytochrome P450 14-alpha sterol demethylase (CYP51).</title>
        <authorList>
            <person name="Yoshioka I."/>
            <person name="Fahal A.H."/>
            <person name="Kaneko S."/>
            <person name="Yaguchi T."/>
        </authorList>
    </citation>
    <scope>NUCLEOTIDE SEQUENCE [LARGE SCALE GENOMIC DNA]</scope>
    <source>
        <strain evidence="6 7">IFM 68171</strain>
    </source>
</reference>
<proteinExistence type="inferred from homology"/>
<dbReference type="PANTHER" id="PTHR11552:SF138">
    <property type="entry name" value="DEHYDROGENASE PKFF-RELATED"/>
    <property type="match status" value="1"/>
</dbReference>
<dbReference type="InterPro" id="IPR036188">
    <property type="entry name" value="FAD/NAD-bd_sf"/>
</dbReference>
<gene>
    <name evidence="6" type="ORF">MFIFM68171_08197</name>
</gene>
<comment type="caution">
    <text evidence="6">The sequence shown here is derived from an EMBL/GenBank/DDBJ whole genome shotgun (WGS) entry which is preliminary data.</text>
</comment>
<name>A0ABQ0GJP3_9PEZI</name>
<evidence type="ECO:0000259" key="4">
    <source>
        <dbReference type="Pfam" id="PF00732"/>
    </source>
</evidence>
<dbReference type="SUPFAM" id="SSF51905">
    <property type="entry name" value="FAD/NAD(P)-binding domain"/>
    <property type="match status" value="1"/>
</dbReference>
<dbReference type="InterPro" id="IPR000172">
    <property type="entry name" value="GMC_OxRdtase_N"/>
</dbReference>
<dbReference type="SUPFAM" id="SSF54373">
    <property type="entry name" value="FAD-linked reductases, C-terminal domain"/>
    <property type="match status" value="1"/>
</dbReference>
<organism evidence="6 7">
    <name type="scientific">Madurella fahalii</name>
    <dbReference type="NCBI Taxonomy" id="1157608"/>
    <lineage>
        <taxon>Eukaryota</taxon>
        <taxon>Fungi</taxon>
        <taxon>Dikarya</taxon>
        <taxon>Ascomycota</taxon>
        <taxon>Pezizomycotina</taxon>
        <taxon>Sordariomycetes</taxon>
        <taxon>Sordariomycetidae</taxon>
        <taxon>Sordariales</taxon>
        <taxon>Sordariales incertae sedis</taxon>
        <taxon>Madurella</taxon>
    </lineage>
</organism>
<keyword evidence="7" id="KW-1185">Reference proteome</keyword>
<dbReference type="RefSeq" id="XP_070919718.1">
    <property type="nucleotide sequence ID" value="XM_071063617.1"/>
</dbReference>
<sequence>MLTTRGCVATLIWSFTLTFVAGARRKRLPSSAYATPGLNATFDYLVVGGGTTGLAMASRLAEHASVAVVEAGGFFEVDNGNKSVVPFYAFTQGFLSVSAEYSRNPLMDWDLLTVPQSGGNGRIIHYAQGRTLGGCSAHNTLAYLRGTKGSHELWSEIVDDDTYRWENFLPYFKKSCTLSPPDWQKRNTPNATFAYDKSAFEKKSGGPIHISWANFVDPSATWLARALQTLGVHLSPLGLNSGSTSGFGAWTTTMINPISAERSSSTEYLKAAIENTEIMVYHHTQALMINFDSSRKATSVRVSTLGLEYTLAATKEIILSAGVFHTPQLLMVSGIGPPSTLQHHSIPILAPLPGVGQSLQDQLSISVTSGLNTPSASSLINNPATYPIVLDQYLTSQSGPLSSAGGYLSFEKLPSPLRATLSNTTLAALAKLPDDYPELEYIVSPFPGPNGTTIGSISATILHPFSRGSVTLSSNSMADPPVIDLGWLTDPADQELMVAAVKRIRQFWNATVLGEVKVGGEIAPGQDVTDDGEILEWARRTCNQIWHASGSCAMGKEGDPMAVVDAQGRVFGVQGLRVVDASVLPFALPTHPTGTLYALAEKVVDDILRGV</sequence>
<evidence type="ECO:0000313" key="6">
    <source>
        <dbReference type="EMBL" id="GAB1317987.1"/>
    </source>
</evidence>
<keyword evidence="2" id="KW-0325">Glycoprotein</keyword>
<protein>
    <submittedName>
        <fullName evidence="6">Glucose-methanol-choline oxidoreductase N-terminal domain-containing protein</fullName>
    </submittedName>
</protein>
<dbReference type="PIRSF" id="PIRSF000137">
    <property type="entry name" value="Alcohol_oxidase"/>
    <property type="match status" value="1"/>
</dbReference>
<feature type="domain" description="Glucose-methanol-choline oxidoreductase C-terminal" evidence="5">
    <location>
        <begin position="464"/>
        <end position="600"/>
    </location>
</feature>